<name>A0A323UWT7_9RHOO</name>
<keyword evidence="2" id="KW-1185">Reference proteome</keyword>
<reference evidence="1 2" key="1">
    <citation type="submission" date="2018-06" db="EMBL/GenBank/DDBJ databases">
        <title>Azoarcus communis strain SWub3 genome.</title>
        <authorList>
            <person name="Zorraquino Salvo V."/>
            <person name="Toubiana D."/>
            <person name="Blumwald E."/>
        </authorList>
    </citation>
    <scope>NUCLEOTIDE SEQUENCE [LARGE SCALE GENOMIC DNA]</scope>
    <source>
        <strain evidence="1 2">SWub3</strain>
    </source>
</reference>
<protein>
    <submittedName>
        <fullName evidence="1">Uncharacterized protein</fullName>
    </submittedName>
</protein>
<dbReference type="AlphaFoldDB" id="A0A323UWT7"/>
<sequence length="1105" mass="119089">MGKQNELGQAAANDGLAFIEAASPLTRLHYFDGKFLRADAFALEQDYHRQRSRLGNLAGGWGIVHGLGIGLAGNQLQVGAGLGITPAGNFVLATSAIEAALAELIAVAAPAPLTGNAAFGPCGNNPAPGFTETTGRHLYEITAGPVEGLCGNEAVYGKLCESACASSSQHPYWREGVVLRLRPIALALPDSSAVSLSDVHLRNRVASAYFAAEPALANSLLSAAGLAGDSWCQPAGLYGRDELVLGLLVREGGVNRVIDAWAGRRERMDTQARGYWQGRMAMRPWNVFLAQILQFQCQLSGLFDGTGGVLPPPDECASLRQLLDQTRQELEALHRRYGDSARGILQQLAERPTKRDAQLIADQVRLSHGELFELADRLAGAGLGKAALPRQRMLLNAGFVELPPAGYLPVVAGSNTLDEQLSRQFGEGVRLHYHGVRSDEIAHLLEEAQHMHRISLTRGLDDPRQIEEVEIFVPEGQPYGRQAAAVGEWWRLEMALEAMSAFDLGLEVGKSAELQRANAAAAPTTDNTGAAARSLNQRMDTSQAALLEIMQTLRERMLQGLIRTHTDTGSGYGFTLVCALDLDDLRQRLTQLSHANPDLAANDSLQRFITAANTYTLYLAGDIGTDPFALGYGDSTPVAAELRLATTVVRLEGNLTALFDRPAGNGSERVMQLELLALSGDTPPVSQRGRIALRRDSSGRSGRLVLDDERANPASSPVYFEWHEQPRTAAMSVERNSEKDNTSTRSQLMDMRGLDGMPGLGTPIGASAMNALIALADQGDDAAFLARARRRLFPTLDTVPATGVRAVLDWVMFRRARSPLCCTPQLAPTTGIGVEAFQVWHLRLDNRDLVATLRDALDRADPTALARLPFQRVGILRYRDENTVAEESAATVLAMWQQAAPGPQVVLGRHWEAAPATGQGWQNHFRLRHMLSQISALTQAPARGDGSITALSTVVPPLSDGALDGGLLVVTLAGAPPATRRALLVYGNWDRPNHYLERSSPNTAFDFVVNQLQGDTVSRFIGGLTPNQPVAGLTLATSRAAPDTDAPARLQRIIDALVASGRPAPAPSRRTVEALNDHDRKELDKLQVDANDFDDIVFLELNAGA</sequence>
<gene>
    <name evidence="1" type="ORF">DNK49_07120</name>
</gene>
<accession>A0A323UWT7</accession>
<proteinExistence type="predicted"/>
<comment type="caution">
    <text evidence="1">The sequence shown here is derived from an EMBL/GenBank/DDBJ whole genome shotgun (WGS) entry which is preliminary data.</text>
</comment>
<dbReference type="Proteomes" id="UP000248259">
    <property type="component" value="Unassembled WGS sequence"/>
</dbReference>
<evidence type="ECO:0000313" key="1">
    <source>
        <dbReference type="EMBL" id="PZA17009.1"/>
    </source>
</evidence>
<evidence type="ECO:0000313" key="2">
    <source>
        <dbReference type="Proteomes" id="UP000248259"/>
    </source>
</evidence>
<dbReference type="OrthoDB" id="5182296at2"/>
<dbReference type="RefSeq" id="WP_110523654.1">
    <property type="nucleotide sequence ID" value="NZ_QKOE01000004.1"/>
</dbReference>
<organism evidence="1 2">
    <name type="scientific">Parazoarcus communis SWub3 = DSM 12120</name>
    <dbReference type="NCBI Taxonomy" id="1121029"/>
    <lineage>
        <taxon>Bacteria</taxon>
        <taxon>Pseudomonadati</taxon>
        <taxon>Pseudomonadota</taxon>
        <taxon>Betaproteobacteria</taxon>
        <taxon>Rhodocyclales</taxon>
        <taxon>Zoogloeaceae</taxon>
        <taxon>Parazoarcus</taxon>
    </lineage>
</organism>
<dbReference type="EMBL" id="QKOE01000004">
    <property type="protein sequence ID" value="PZA17009.1"/>
    <property type="molecule type" value="Genomic_DNA"/>
</dbReference>